<feature type="compositionally biased region" description="Pro residues" evidence="1">
    <location>
        <begin position="68"/>
        <end position="86"/>
    </location>
</feature>
<evidence type="ECO:0000313" key="3">
    <source>
        <dbReference type="Proteomes" id="UP000813385"/>
    </source>
</evidence>
<protein>
    <submittedName>
        <fullName evidence="2">Uncharacterized protein</fullName>
    </submittedName>
</protein>
<evidence type="ECO:0000256" key="1">
    <source>
        <dbReference type="SAM" id="MobiDB-lite"/>
    </source>
</evidence>
<evidence type="ECO:0000313" key="2">
    <source>
        <dbReference type="EMBL" id="KAH7375891.1"/>
    </source>
</evidence>
<dbReference type="EMBL" id="JAGPXD010000001">
    <property type="protein sequence ID" value="KAH7375891.1"/>
    <property type="molecule type" value="Genomic_DNA"/>
</dbReference>
<organism evidence="2 3">
    <name type="scientific">Plectosphaerella cucumerina</name>
    <dbReference type="NCBI Taxonomy" id="40658"/>
    <lineage>
        <taxon>Eukaryota</taxon>
        <taxon>Fungi</taxon>
        <taxon>Dikarya</taxon>
        <taxon>Ascomycota</taxon>
        <taxon>Pezizomycotina</taxon>
        <taxon>Sordariomycetes</taxon>
        <taxon>Hypocreomycetidae</taxon>
        <taxon>Glomerellales</taxon>
        <taxon>Plectosphaerellaceae</taxon>
        <taxon>Plectosphaerella</taxon>
    </lineage>
</organism>
<sequence>MCRMQIWSWQRFLGLGAPLPRAAPDGSGGGRLLCCQRQCSTSTRPLHNLPAPAGWGPPQNRNRDREPSFPPVFSLPPSRPPKPGHA</sequence>
<accession>A0A8K0TTV7</accession>
<feature type="region of interest" description="Disordered" evidence="1">
    <location>
        <begin position="42"/>
        <end position="86"/>
    </location>
</feature>
<dbReference type="Proteomes" id="UP000813385">
    <property type="component" value="Unassembled WGS sequence"/>
</dbReference>
<comment type="caution">
    <text evidence="2">The sequence shown here is derived from an EMBL/GenBank/DDBJ whole genome shotgun (WGS) entry which is preliminary data.</text>
</comment>
<gene>
    <name evidence="2" type="ORF">B0T11DRAFT_271165</name>
</gene>
<dbReference type="AlphaFoldDB" id="A0A8K0TTV7"/>
<reference evidence="2" key="1">
    <citation type="journal article" date="2021" name="Nat. Commun.">
        <title>Genetic determinants of endophytism in the Arabidopsis root mycobiome.</title>
        <authorList>
            <person name="Mesny F."/>
            <person name="Miyauchi S."/>
            <person name="Thiergart T."/>
            <person name="Pickel B."/>
            <person name="Atanasova L."/>
            <person name="Karlsson M."/>
            <person name="Huettel B."/>
            <person name="Barry K.W."/>
            <person name="Haridas S."/>
            <person name="Chen C."/>
            <person name="Bauer D."/>
            <person name="Andreopoulos W."/>
            <person name="Pangilinan J."/>
            <person name="LaButti K."/>
            <person name="Riley R."/>
            <person name="Lipzen A."/>
            <person name="Clum A."/>
            <person name="Drula E."/>
            <person name="Henrissat B."/>
            <person name="Kohler A."/>
            <person name="Grigoriev I.V."/>
            <person name="Martin F.M."/>
            <person name="Hacquard S."/>
        </authorList>
    </citation>
    <scope>NUCLEOTIDE SEQUENCE</scope>
    <source>
        <strain evidence="2">MPI-CAGE-AT-0016</strain>
    </source>
</reference>
<proteinExistence type="predicted"/>
<name>A0A8K0TTV7_9PEZI</name>
<keyword evidence="3" id="KW-1185">Reference proteome</keyword>